<feature type="region of interest" description="Disordered" evidence="8">
    <location>
        <begin position="514"/>
        <end position="630"/>
    </location>
</feature>
<feature type="compositionally biased region" description="Acidic residues" evidence="8">
    <location>
        <begin position="197"/>
        <end position="227"/>
    </location>
</feature>
<keyword evidence="5 7" id="KW-0687">Ribonucleoprotein</keyword>
<dbReference type="PANTHER" id="PTHR17039">
    <property type="entry name" value="U3 SMALL NUCLEOLAR RIBONUCLEOPROTEIN PROTEIN MPP10"/>
    <property type="match status" value="1"/>
</dbReference>
<dbReference type="STRING" id="984485.A0A1E4RFS4"/>
<dbReference type="PANTHER" id="PTHR17039:SF0">
    <property type="entry name" value="U3 SMALL NUCLEOLAR RIBONUCLEOPROTEIN PROTEIN MPP10"/>
    <property type="match status" value="1"/>
</dbReference>
<evidence type="ECO:0000313" key="9">
    <source>
        <dbReference type="EMBL" id="ODV66114.1"/>
    </source>
</evidence>
<dbReference type="Pfam" id="PF04006">
    <property type="entry name" value="Mpp10"/>
    <property type="match status" value="1"/>
</dbReference>
<dbReference type="RefSeq" id="XP_020075181.1">
    <property type="nucleotide sequence ID" value="XM_020221639.1"/>
</dbReference>
<feature type="region of interest" description="Disordered" evidence="8">
    <location>
        <begin position="191"/>
        <end position="266"/>
    </location>
</feature>
<dbReference type="GO" id="GO:0042802">
    <property type="term" value="F:identical protein binding"/>
    <property type="evidence" value="ECO:0007669"/>
    <property type="project" value="EnsemblFungi"/>
</dbReference>
<comment type="subcellular location">
    <subcellularLocation>
        <location evidence="1 7">Nucleus</location>
        <location evidence="1 7">Nucleolus</location>
    </subcellularLocation>
</comment>
<dbReference type="AlphaFoldDB" id="A0A1E4RFS4"/>
<feature type="compositionally biased region" description="Acidic residues" evidence="8">
    <location>
        <begin position="281"/>
        <end position="292"/>
    </location>
</feature>
<keyword evidence="3 7" id="KW-0698">rRNA processing</keyword>
<evidence type="ECO:0000256" key="3">
    <source>
        <dbReference type="ARBA" id="ARBA00022552"/>
    </source>
</evidence>
<evidence type="ECO:0000256" key="6">
    <source>
        <dbReference type="ARBA" id="ARBA00029455"/>
    </source>
</evidence>
<dbReference type="GO" id="GO:0032040">
    <property type="term" value="C:small-subunit processome"/>
    <property type="evidence" value="ECO:0007669"/>
    <property type="project" value="EnsemblFungi"/>
</dbReference>
<evidence type="ECO:0000256" key="7">
    <source>
        <dbReference type="PIRNR" id="PIRNR017300"/>
    </source>
</evidence>
<feature type="compositionally biased region" description="Basic and acidic residues" evidence="8">
    <location>
        <begin position="241"/>
        <end position="252"/>
    </location>
</feature>
<comment type="similarity">
    <text evidence="6 7">Belongs to the MPP10 family.</text>
</comment>
<dbReference type="EMBL" id="KV454543">
    <property type="protein sequence ID" value="ODV66114.1"/>
    <property type="molecule type" value="Genomic_DNA"/>
</dbReference>
<feature type="region of interest" description="Disordered" evidence="8">
    <location>
        <begin position="95"/>
        <end position="179"/>
    </location>
</feature>
<evidence type="ECO:0000256" key="1">
    <source>
        <dbReference type="ARBA" id="ARBA00004604"/>
    </source>
</evidence>
<comment type="function">
    <text evidence="7">Involved in nucleolar processing of pre-18S ribosomal RNA.</text>
</comment>
<feature type="region of interest" description="Disordered" evidence="8">
    <location>
        <begin position="280"/>
        <end position="308"/>
    </location>
</feature>
<dbReference type="GO" id="GO:0000447">
    <property type="term" value="P:endonucleolytic cleavage in ITS1 to separate SSU-rRNA from 5.8S rRNA and LSU-rRNA from tricistronic rRNA transcript (SSU-rRNA, 5.8S rRNA, LSU-rRNA)"/>
    <property type="evidence" value="ECO:0007669"/>
    <property type="project" value="EnsemblFungi"/>
</dbReference>
<dbReference type="Proteomes" id="UP000095085">
    <property type="component" value="Unassembled WGS sequence"/>
</dbReference>
<dbReference type="GO" id="GO:0000480">
    <property type="term" value="P:endonucleolytic cleavage in 5'-ETS of tricistronic rRNA transcript (SSU-rRNA, 5.8S rRNA, LSU-rRNA)"/>
    <property type="evidence" value="ECO:0007669"/>
    <property type="project" value="EnsemblFungi"/>
</dbReference>
<dbReference type="GeneID" id="30996188"/>
<name>A0A1E4RFS4_9ASCO</name>
<evidence type="ECO:0000256" key="4">
    <source>
        <dbReference type="ARBA" id="ARBA00023242"/>
    </source>
</evidence>
<reference evidence="10" key="1">
    <citation type="submission" date="2016-05" db="EMBL/GenBank/DDBJ databases">
        <title>Comparative genomics of biotechnologically important yeasts.</title>
        <authorList>
            <consortium name="DOE Joint Genome Institute"/>
            <person name="Riley R."/>
            <person name="Haridas S."/>
            <person name="Wolfe K.H."/>
            <person name="Lopes M.R."/>
            <person name="Hittinger C.T."/>
            <person name="Goker M."/>
            <person name="Salamov A."/>
            <person name="Wisecaver J."/>
            <person name="Long T.M."/>
            <person name="Aerts A.L."/>
            <person name="Barry K."/>
            <person name="Choi C."/>
            <person name="Clum A."/>
            <person name="Coughlan A.Y."/>
            <person name="Deshpande S."/>
            <person name="Douglass A.P."/>
            <person name="Hanson S.J."/>
            <person name="Klenk H.-P."/>
            <person name="Labutti K."/>
            <person name="Lapidus A."/>
            <person name="Lindquist E."/>
            <person name="Lipzen A."/>
            <person name="Meier-Kolthoff J.P."/>
            <person name="Ohm R.A."/>
            <person name="Otillar R.P."/>
            <person name="Pangilinan J."/>
            <person name="Peng Y."/>
            <person name="Rokas A."/>
            <person name="Rosa C.A."/>
            <person name="Scheuner C."/>
            <person name="Sibirny A.A."/>
            <person name="Slot J.C."/>
            <person name="Stielow J.B."/>
            <person name="Sun H."/>
            <person name="Kurtzman C.P."/>
            <person name="Blackwell M."/>
            <person name="Grigoriev I.V."/>
            <person name="Jeffries T.W."/>
        </authorList>
    </citation>
    <scope>NUCLEOTIDE SEQUENCE [LARGE SCALE GENOMIC DNA]</scope>
    <source>
        <strain evidence="10">NRRL Y-1933</strain>
    </source>
</reference>
<dbReference type="InterPro" id="IPR012173">
    <property type="entry name" value="Mpp10"/>
</dbReference>
<sequence length="630" mass="71671">MGSKSKSAVETALQKLSKSPERIFEYSNKSDKENEFNSIVKSLLDPLAKDHSVLDEIYVDGLDATQVFGQANMIFEGVSESLLFTKIPELKAKFSSHVSDDEDEDVEESAQSEEAEEENEDSDAQTLNGEEEFDGFTEDEKVQKDDDDEEDEEQESDTETNVPSDSEETSEPVKDVFGLNDEFFDIDSFNKQSLQLDDMENDDPEGDDEQIDYFDSLSDEDEEDEDMAYYGDFFSKPGQKTSDKTVKSSKAEDSEDEYLEDDKLDEKEYDNAVGSAMNDLFADEDEIDAEEQVEGKREDQMSSFEKQQQQIQAEIANLEAELVADKKWTMKGEISSKDRPVDSLLDDPESNNLEFDRTSKPVPVITDEVTESIEDLIRRRIKNEEFDDLPKRVISDVSKFHNKTKFELSDQKLTKSLAEQYEDDYNNIDSQQIEVNEQVKEQHDEISELFGKVNHHLDALTSAHFVPKPHQFRNIDIKVTDTTAAASINMEDAQPTHVSSETTLAPQEIYKIGDEKPQADGANGRSEVQLKSGLSYSKDELSRDDKQRLRRSAKRKKSKHFNEKRDLQEQQQKQDANNGGDHKRQKVGQVIDTLSKAKNVTVIGKKGEMRDVKGNVRKSQLPQNSSNFKL</sequence>
<gene>
    <name evidence="9" type="ORF">HYPBUDRAFT_153620</name>
</gene>
<dbReference type="GO" id="GO:0034457">
    <property type="term" value="C:Mpp10 complex"/>
    <property type="evidence" value="ECO:0007669"/>
    <property type="project" value="UniProtKB-UniRule"/>
</dbReference>
<organism evidence="9 10">
    <name type="scientific">Hyphopichia burtonii NRRL Y-1933</name>
    <dbReference type="NCBI Taxonomy" id="984485"/>
    <lineage>
        <taxon>Eukaryota</taxon>
        <taxon>Fungi</taxon>
        <taxon>Dikarya</taxon>
        <taxon>Ascomycota</taxon>
        <taxon>Saccharomycotina</taxon>
        <taxon>Pichiomycetes</taxon>
        <taxon>Debaryomycetaceae</taxon>
        <taxon>Hyphopichia</taxon>
    </lineage>
</organism>
<proteinExistence type="inferred from homology"/>
<evidence type="ECO:0000256" key="8">
    <source>
        <dbReference type="SAM" id="MobiDB-lite"/>
    </source>
</evidence>
<keyword evidence="10" id="KW-1185">Reference proteome</keyword>
<feature type="compositionally biased region" description="Basic residues" evidence="8">
    <location>
        <begin position="548"/>
        <end position="559"/>
    </location>
</feature>
<feature type="region of interest" description="Disordered" evidence="8">
    <location>
        <begin position="334"/>
        <end position="357"/>
    </location>
</feature>
<evidence type="ECO:0000256" key="2">
    <source>
        <dbReference type="ARBA" id="ARBA00022517"/>
    </source>
</evidence>
<dbReference type="GO" id="GO:0005732">
    <property type="term" value="C:sno(s)RNA-containing ribonucleoprotein complex"/>
    <property type="evidence" value="ECO:0007669"/>
    <property type="project" value="UniProtKB-UniRule"/>
</dbReference>
<keyword evidence="2 7" id="KW-0690">Ribosome biogenesis</keyword>
<feature type="compositionally biased region" description="Polar residues" evidence="8">
    <location>
        <begin position="617"/>
        <end position="630"/>
    </location>
</feature>
<dbReference type="OrthoDB" id="445326at2759"/>
<keyword evidence="4 7" id="KW-0539">Nucleus</keyword>
<accession>A0A1E4RFS4</accession>
<dbReference type="PIRSF" id="PIRSF017300">
    <property type="entry name" value="snoRNP_Mpp10"/>
    <property type="match status" value="1"/>
</dbReference>
<dbReference type="GO" id="GO:0000472">
    <property type="term" value="P:endonucleolytic cleavage to generate mature 5'-end of SSU-rRNA from (SSU-rRNA, 5.8S rRNA, LSU-rRNA)"/>
    <property type="evidence" value="ECO:0007669"/>
    <property type="project" value="EnsemblFungi"/>
</dbReference>
<evidence type="ECO:0000256" key="5">
    <source>
        <dbReference type="ARBA" id="ARBA00023274"/>
    </source>
</evidence>
<feature type="compositionally biased region" description="Acidic residues" evidence="8">
    <location>
        <begin position="100"/>
        <end position="137"/>
    </location>
</feature>
<feature type="compositionally biased region" description="Acidic residues" evidence="8">
    <location>
        <begin position="253"/>
        <end position="263"/>
    </location>
</feature>
<feature type="compositionally biased region" description="Basic and acidic residues" evidence="8">
    <location>
        <begin position="537"/>
        <end position="547"/>
    </location>
</feature>
<protein>
    <recommendedName>
        <fullName evidence="7">U3 small nucleolar ribonucleoprotein protein MPP10</fullName>
    </recommendedName>
</protein>
<feature type="compositionally biased region" description="Acidic residues" evidence="8">
    <location>
        <begin position="145"/>
        <end position="158"/>
    </location>
</feature>
<evidence type="ECO:0000313" key="10">
    <source>
        <dbReference type="Proteomes" id="UP000095085"/>
    </source>
</evidence>
<feature type="compositionally biased region" description="Basic and acidic residues" evidence="8">
    <location>
        <begin position="605"/>
        <end position="614"/>
    </location>
</feature>